<proteinExistence type="predicted"/>
<gene>
    <name evidence="1" type="ORF">ERS852571_02062</name>
</gene>
<dbReference type="AlphaFoldDB" id="A0A173TK31"/>
<organism evidence="1 2">
    <name type="scientific">Anaerostipes hadrus</name>
    <dbReference type="NCBI Taxonomy" id="649756"/>
    <lineage>
        <taxon>Bacteria</taxon>
        <taxon>Bacillati</taxon>
        <taxon>Bacillota</taxon>
        <taxon>Clostridia</taxon>
        <taxon>Lachnospirales</taxon>
        <taxon>Lachnospiraceae</taxon>
        <taxon>Anaerostipes</taxon>
    </lineage>
</organism>
<evidence type="ECO:0000313" key="1">
    <source>
        <dbReference type="EMBL" id="CUN02730.1"/>
    </source>
</evidence>
<accession>A0A173TK31</accession>
<dbReference type="Proteomes" id="UP000095553">
    <property type="component" value="Unassembled WGS sequence"/>
</dbReference>
<dbReference type="EMBL" id="CYXY01000012">
    <property type="protein sequence ID" value="CUN02730.1"/>
    <property type="molecule type" value="Genomic_DNA"/>
</dbReference>
<reference evidence="1 2" key="1">
    <citation type="submission" date="2015-09" db="EMBL/GenBank/DDBJ databases">
        <authorList>
            <consortium name="Pathogen Informatics"/>
        </authorList>
    </citation>
    <scope>NUCLEOTIDE SEQUENCE [LARGE SCALE GENOMIC DNA]</scope>
    <source>
        <strain evidence="1 2">2789STDY5834959</strain>
    </source>
</reference>
<protein>
    <submittedName>
        <fullName evidence="1">Uncharacterized protein</fullName>
    </submittedName>
</protein>
<name>A0A173TK31_ANAHA</name>
<dbReference type="RefSeq" id="WP_055073045.1">
    <property type="nucleotide sequence ID" value="NZ_CYXY01000012.1"/>
</dbReference>
<evidence type="ECO:0000313" key="2">
    <source>
        <dbReference type="Proteomes" id="UP000095553"/>
    </source>
</evidence>
<sequence>MSEMQEGIQMAMMTGQAMAFVVDKGVTLTRQILEALAKLMKMSALYTAPKIKNAWKRQPGAVSMDQIQRRIPIRINEADQQKFFDWMHRAEIPYCPLQDLNKNDIYAEFVIDERDILRLQSIVERNQREFSMEDFKIINWEDYAMNHITEEDLDALAKEMNIDLEKEANQKLPSQAKENDMEELKNKVFLDDFAKGNAVAITCNKKLLNKKLSDETQLTFRIPGELDKFVSIPMKDLILTDGEKTYLGRLDLKKEYTVYDSMNRSLYHRNGMQLKRNFDDVTRSEFTQKKPSKMNTKQR</sequence>